<dbReference type="PANTHER" id="PTHR13691">
    <property type="entry name" value="RIBOSOMAL PROTEIN L2"/>
    <property type="match status" value="1"/>
</dbReference>
<dbReference type="SMART" id="SM01382">
    <property type="entry name" value="Ribosomal_L2_C"/>
    <property type="match status" value="1"/>
</dbReference>
<dbReference type="InterPro" id="IPR002171">
    <property type="entry name" value="Ribosomal_uL2"/>
</dbReference>
<dbReference type="EMBL" id="CAFBOL010000110">
    <property type="protein sequence ID" value="CAB5011201.1"/>
    <property type="molecule type" value="Genomic_DNA"/>
</dbReference>
<dbReference type="InterPro" id="IPR022666">
    <property type="entry name" value="Ribosomal_uL2_RNA-bd_dom"/>
</dbReference>
<dbReference type="Gene3D" id="4.10.950.10">
    <property type="entry name" value="Ribosomal protein L2, domain 3"/>
    <property type="match status" value="1"/>
</dbReference>
<name>A0A6J7AP29_9ZZZZ</name>
<dbReference type="EMBL" id="CAFBMT010000043">
    <property type="protein sequence ID" value="CAB4959799.1"/>
    <property type="molecule type" value="Genomic_DNA"/>
</dbReference>
<proteinExistence type="inferred from homology"/>
<feature type="compositionally biased region" description="Basic residues" evidence="4">
    <location>
        <begin position="268"/>
        <end position="279"/>
    </location>
</feature>
<evidence type="ECO:0000256" key="4">
    <source>
        <dbReference type="SAM" id="MobiDB-lite"/>
    </source>
</evidence>
<dbReference type="GO" id="GO:0003735">
    <property type="term" value="F:structural constituent of ribosome"/>
    <property type="evidence" value="ECO:0007669"/>
    <property type="project" value="InterPro"/>
</dbReference>
<dbReference type="FunFam" id="2.40.50.140:FF:000003">
    <property type="entry name" value="50S ribosomal protein L2"/>
    <property type="match status" value="1"/>
</dbReference>
<dbReference type="PROSITE" id="PS00467">
    <property type="entry name" value="RIBOSOMAL_L2"/>
    <property type="match status" value="1"/>
</dbReference>
<dbReference type="Pfam" id="PF03947">
    <property type="entry name" value="Ribosomal_L2_C"/>
    <property type="match status" value="1"/>
</dbReference>
<dbReference type="PANTHER" id="PTHR13691:SF5">
    <property type="entry name" value="LARGE RIBOSOMAL SUBUNIT PROTEIN UL2M"/>
    <property type="match status" value="1"/>
</dbReference>
<feature type="domain" description="Large ribosomal subunit protein uL2 C-terminal" evidence="5">
    <location>
        <begin position="124"/>
        <end position="252"/>
    </location>
</feature>
<feature type="compositionally biased region" description="Polar residues" evidence="4">
    <location>
        <begin position="15"/>
        <end position="27"/>
    </location>
</feature>
<feature type="region of interest" description="Disordered" evidence="4">
    <location>
        <begin position="222"/>
        <end position="279"/>
    </location>
</feature>
<protein>
    <submittedName>
        <fullName evidence="9">Unannotated protein</fullName>
    </submittedName>
</protein>
<dbReference type="GO" id="GO:0003723">
    <property type="term" value="F:RNA binding"/>
    <property type="evidence" value="ECO:0007669"/>
    <property type="project" value="InterPro"/>
</dbReference>
<dbReference type="NCBIfam" id="TIGR01171">
    <property type="entry name" value="rplB_bact"/>
    <property type="match status" value="1"/>
</dbReference>
<evidence type="ECO:0000313" key="12">
    <source>
        <dbReference type="EMBL" id="CAB5011201.1"/>
    </source>
</evidence>
<sequence>MAIRSRKPTSAGRRFQTSSDFSEITKTTPEKSLVTSLSKSGGRNVYGRKTSRHRGGGHKRAYRVIDFRRVKDDITAKVAAIEYDPNRTCRIALLHYADGEKAYILAPKGLKVGDHVSSGHHSDIKPGNALPLRFIPVGTTVHNVELRPGGGGAMARSAGVAVQLVAKEGEFATLRLPSTEMRRVLIDCRATIGEVGNSEHELVTIGKAGRNRWKGVRPQTRGVAMNPVDHPLGGGEGRTSGGRPPVSPWGKPEGVRTRNTNKPTQKLIVRRRRTSKGRR</sequence>
<dbReference type="InterPro" id="IPR022671">
    <property type="entry name" value="Ribosomal_uL2_CS"/>
</dbReference>
<feature type="compositionally biased region" description="Basic residues" evidence="4">
    <location>
        <begin position="49"/>
        <end position="58"/>
    </location>
</feature>
<dbReference type="InterPro" id="IPR022669">
    <property type="entry name" value="Ribosomal_uL2_C"/>
</dbReference>
<dbReference type="PIRSF" id="PIRSF002158">
    <property type="entry name" value="Ribosomal_L2"/>
    <property type="match status" value="1"/>
</dbReference>
<accession>A0A6J7AP29</accession>
<keyword evidence="3" id="KW-0687">Ribonucleoprotein</keyword>
<evidence type="ECO:0000313" key="7">
    <source>
        <dbReference type="EMBL" id="CAB4365656.1"/>
    </source>
</evidence>
<dbReference type="InterPro" id="IPR008991">
    <property type="entry name" value="Translation_prot_SH3-like_sf"/>
</dbReference>
<dbReference type="HAMAP" id="MF_01320_B">
    <property type="entry name" value="Ribosomal_uL2_B"/>
    <property type="match status" value="1"/>
</dbReference>
<dbReference type="Pfam" id="PF00181">
    <property type="entry name" value="Ribosomal_L2_N"/>
    <property type="match status" value="1"/>
</dbReference>
<dbReference type="InterPro" id="IPR014722">
    <property type="entry name" value="Rib_uL2_dom2"/>
</dbReference>
<evidence type="ECO:0000259" key="5">
    <source>
        <dbReference type="SMART" id="SM01382"/>
    </source>
</evidence>
<evidence type="ECO:0000256" key="3">
    <source>
        <dbReference type="ARBA" id="ARBA00023274"/>
    </source>
</evidence>
<dbReference type="Gene3D" id="2.30.30.30">
    <property type="match status" value="1"/>
</dbReference>
<dbReference type="GO" id="GO:0015934">
    <property type="term" value="C:large ribosomal subunit"/>
    <property type="evidence" value="ECO:0007669"/>
    <property type="project" value="InterPro"/>
</dbReference>
<dbReference type="EMBL" id="CAESGF010000039">
    <property type="protein sequence ID" value="CAB4365656.1"/>
    <property type="molecule type" value="Genomic_DNA"/>
</dbReference>
<evidence type="ECO:0000313" key="9">
    <source>
        <dbReference type="EMBL" id="CAB4834228.1"/>
    </source>
</evidence>
<gene>
    <name evidence="8" type="ORF">UFOPK2656_02871</name>
    <name evidence="9" type="ORF">UFOPK3099_02509</name>
    <name evidence="10" type="ORF">UFOPK3267_02373</name>
    <name evidence="11" type="ORF">UFOPK3651_03432</name>
    <name evidence="12" type="ORF">UFOPK3931_02826</name>
    <name evidence="7" type="ORF">UFOPK4189_03398</name>
</gene>
<dbReference type="Gene3D" id="2.40.50.140">
    <property type="entry name" value="Nucleic acid-binding proteins"/>
    <property type="match status" value="1"/>
</dbReference>
<dbReference type="EMBL" id="CAFAAV010000254">
    <property type="protein sequence ID" value="CAB4834228.1"/>
    <property type="molecule type" value="Genomic_DNA"/>
</dbReference>
<dbReference type="GO" id="GO:0002181">
    <property type="term" value="P:cytoplasmic translation"/>
    <property type="evidence" value="ECO:0007669"/>
    <property type="project" value="TreeGrafter"/>
</dbReference>
<evidence type="ECO:0000313" key="11">
    <source>
        <dbReference type="EMBL" id="CAB4959799.1"/>
    </source>
</evidence>
<dbReference type="GO" id="GO:0016740">
    <property type="term" value="F:transferase activity"/>
    <property type="evidence" value="ECO:0007669"/>
    <property type="project" value="InterPro"/>
</dbReference>
<dbReference type="InterPro" id="IPR012340">
    <property type="entry name" value="NA-bd_OB-fold"/>
</dbReference>
<evidence type="ECO:0000313" key="10">
    <source>
        <dbReference type="EMBL" id="CAB4852851.1"/>
    </source>
</evidence>
<dbReference type="FunFam" id="4.10.950.10:FF:000001">
    <property type="entry name" value="50S ribosomal protein L2"/>
    <property type="match status" value="1"/>
</dbReference>
<comment type="similarity">
    <text evidence="1">Belongs to the universal ribosomal protein uL2 family.</text>
</comment>
<dbReference type="EMBL" id="CAFBIY010000165">
    <property type="protein sequence ID" value="CAB4852851.1"/>
    <property type="molecule type" value="Genomic_DNA"/>
</dbReference>
<dbReference type="SMART" id="SM01383">
    <property type="entry name" value="Ribosomal_L2"/>
    <property type="match status" value="1"/>
</dbReference>
<dbReference type="AlphaFoldDB" id="A0A6J7AP29"/>
<dbReference type="InterPro" id="IPR005880">
    <property type="entry name" value="Ribosomal_uL2_bac/org-type"/>
</dbReference>
<feature type="region of interest" description="Disordered" evidence="4">
    <location>
        <begin position="1"/>
        <end position="58"/>
    </location>
</feature>
<dbReference type="FunFam" id="2.30.30.30:FF:000001">
    <property type="entry name" value="50S ribosomal protein L2"/>
    <property type="match status" value="1"/>
</dbReference>
<dbReference type="InterPro" id="IPR014726">
    <property type="entry name" value="Ribosomal_uL2_dom3"/>
</dbReference>
<feature type="domain" description="Large ribosomal subunit protein uL2 RNA-binding" evidence="6">
    <location>
        <begin position="42"/>
        <end position="118"/>
    </location>
</feature>
<keyword evidence="2" id="KW-0689">Ribosomal protein</keyword>
<evidence type="ECO:0000256" key="1">
    <source>
        <dbReference type="ARBA" id="ARBA00005636"/>
    </source>
</evidence>
<dbReference type="EMBL" id="CAEZYF010000024">
    <property type="protein sequence ID" value="CAB4740649.1"/>
    <property type="molecule type" value="Genomic_DNA"/>
</dbReference>
<evidence type="ECO:0000313" key="8">
    <source>
        <dbReference type="EMBL" id="CAB4740649.1"/>
    </source>
</evidence>
<dbReference type="SUPFAM" id="SSF50249">
    <property type="entry name" value="Nucleic acid-binding proteins"/>
    <property type="match status" value="1"/>
</dbReference>
<reference evidence="9" key="1">
    <citation type="submission" date="2020-05" db="EMBL/GenBank/DDBJ databases">
        <authorList>
            <person name="Chiriac C."/>
            <person name="Salcher M."/>
            <person name="Ghai R."/>
            <person name="Kavagutti S V."/>
        </authorList>
    </citation>
    <scope>NUCLEOTIDE SEQUENCE</scope>
</reference>
<organism evidence="9">
    <name type="scientific">freshwater metagenome</name>
    <dbReference type="NCBI Taxonomy" id="449393"/>
    <lineage>
        <taxon>unclassified sequences</taxon>
        <taxon>metagenomes</taxon>
        <taxon>ecological metagenomes</taxon>
    </lineage>
</organism>
<evidence type="ECO:0000259" key="6">
    <source>
        <dbReference type="SMART" id="SM01383"/>
    </source>
</evidence>
<dbReference type="SUPFAM" id="SSF50104">
    <property type="entry name" value="Translation proteins SH3-like domain"/>
    <property type="match status" value="1"/>
</dbReference>
<evidence type="ECO:0000256" key="2">
    <source>
        <dbReference type="ARBA" id="ARBA00022980"/>
    </source>
</evidence>